<evidence type="ECO:0000313" key="11">
    <source>
        <dbReference type="Proteomes" id="UP001107961"/>
    </source>
</evidence>
<feature type="transmembrane region" description="Helical" evidence="9">
    <location>
        <begin position="12"/>
        <end position="34"/>
    </location>
</feature>
<proteinExistence type="inferred from homology"/>
<dbReference type="GO" id="GO:0015920">
    <property type="term" value="P:lipopolysaccharide transport"/>
    <property type="evidence" value="ECO:0007669"/>
    <property type="project" value="TreeGrafter"/>
</dbReference>
<protein>
    <submittedName>
        <fullName evidence="10">LPS export ABC transporter permease LptG</fullName>
    </submittedName>
</protein>
<dbReference type="PANTHER" id="PTHR33529:SF2">
    <property type="entry name" value="LIPOPOLYSACCHARIDE EXPORT SYSTEM PERMEASE PROTEIN LPTG"/>
    <property type="match status" value="1"/>
</dbReference>
<dbReference type="RefSeq" id="WP_022997530.1">
    <property type="nucleotide sequence ID" value="NZ_CP012331.1"/>
</dbReference>
<evidence type="ECO:0000256" key="2">
    <source>
        <dbReference type="ARBA" id="ARBA00004651"/>
    </source>
</evidence>
<comment type="subunit">
    <text evidence="8">Component of the lipopolysaccharide transport and assembly complex. The LptBFG transporter is composed of two ATP-binding proteins (LptB) and two transmembrane proteins (LptF and LptG).</text>
</comment>
<dbReference type="InterPro" id="IPR005495">
    <property type="entry name" value="LptG/LptF_permease"/>
</dbReference>
<evidence type="ECO:0000256" key="6">
    <source>
        <dbReference type="ARBA" id="ARBA00022989"/>
    </source>
</evidence>
<comment type="similarity">
    <text evidence="3">Belongs to the LptF/LptG family.</text>
</comment>
<dbReference type="PANTHER" id="PTHR33529">
    <property type="entry name" value="SLR0882 PROTEIN-RELATED"/>
    <property type="match status" value="1"/>
</dbReference>
<feature type="transmembrane region" description="Helical" evidence="9">
    <location>
        <begin position="272"/>
        <end position="293"/>
    </location>
</feature>
<evidence type="ECO:0000256" key="1">
    <source>
        <dbReference type="ARBA" id="ARBA00002265"/>
    </source>
</evidence>
<dbReference type="Pfam" id="PF03739">
    <property type="entry name" value="LptF_LptG"/>
    <property type="match status" value="1"/>
</dbReference>
<dbReference type="KEGG" id="axe:P40_17700"/>
<evidence type="ECO:0000256" key="4">
    <source>
        <dbReference type="ARBA" id="ARBA00022475"/>
    </source>
</evidence>
<evidence type="ECO:0000256" key="8">
    <source>
        <dbReference type="ARBA" id="ARBA00026081"/>
    </source>
</evidence>
<comment type="function">
    <text evidence="1">Part of the ABC transporter complex LptBFG involved in the translocation of lipopolysaccharide (LPS) from the inner membrane to the outer membrane.</text>
</comment>
<keyword evidence="7 9" id="KW-0472">Membrane</keyword>
<feature type="transmembrane region" description="Helical" evidence="9">
    <location>
        <begin position="300"/>
        <end position="319"/>
    </location>
</feature>
<feature type="transmembrane region" description="Helical" evidence="9">
    <location>
        <begin position="101"/>
        <end position="121"/>
    </location>
</feature>
<keyword evidence="6 9" id="KW-1133">Transmembrane helix</keyword>
<feature type="transmembrane region" description="Helical" evidence="9">
    <location>
        <begin position="331"/>
        <end position="350"/>
    </location>
</feature>
<dbReference type="EMBL" id="JAJVKT010000049">
    <property type="protein sequence ID" value="MCE7511272.1"/>
    <property type="molecule type" value="Genomic_DNA"/>
</dbReference>
<dbReference type="GO" id="GO:0043190">
    <property type="term" value="C:ATP-binding cassette (ABC) transporter complex"/>
    <property type="evidence" value="ECO:0007669"/>
    <property type="project" value="InterPro"/>
</dbReference>
<evidence type="ECO:0000256" key="9">
    <source>
        <dbReference type="SAM" id="Phobius"/>
    </source>
</evidence>
<accession>A0A9Q3WAE1</accession>
<sequence>MKLLRGYFWRAVLIPSLAIVGIIIALDCLFSFVYELEFLRGGYQALQALQFVVTTVPRRFNEYLPLAILLGTLIGLGLMANNGELAVIRAAGISTLRIAWMVLRPVIFLMLLSVPVGEYLAPYSEQVAQSNRSLQEGGGETIRSKYGYWHREGDEFIHINAVQPNGVLYGLTRYRFDEEHKLAESLYVERAIYQGDSWALEGVQGTRFQGERTETYREEHGVWETSLKPQLLSIVVLDPARLGMAKLIEYASYLKRQGLETADYMLSFWQKLLMPAATIGMVLIAISFVFGPLREVTMGLRVAAGVVAGLIFHYGQQFFGHLSLVFRTEPLLAAGLPPVLCLILGVWLLLRVR</sequence>
<dbReference type="Proteomes" id="UP001107961">
    <property type="component" value="Unassembled WGS sequence"/>
</dbReference>
<name>A0A9Q3WAE1_9GAMM</name>
<evidence type="ECO:0000256" key="5">
    <source>
        <dbReference type="ARBA" id="ARBA00022692"/>
    </source>
</evidence>
<dbReference type="GO" id="GO:0055085">
    <property type="term" value="P:transmembrane transport"/>
    <property type="evidence" value="ECO:0007669"/>
    <property type="project" value="InterPro"/>
</dbReference>
<keyword evidence="11" id="KW-1185">Reference proteome</keyword>
<comment type="subcellular location">
    <subcellularLocation>
        <location evidence="2">Cell membrane</location>
        <topology evidence="2">Multi-pass membrane protein</topology>
    </subcellularLocation>
</comment>
<gene>
    <name evidence="10" type="primary">lptG</name>
    <name evidence="10" type="ORF">LZG35_21775</name>
</gene>
<evidence type="ECO:0000256" key="7">
    <source>
        <dbReference type="ARBA" id="ARBA00023136"/>
    </source>
</evidence>
<organism evidence="10 11">
    <name type="scientific">Alloalcanivorax xenomutans</name>
    <dbReference type="NCBI Taxonomy" id="1094342"/>
    <lineage>
        <taxon>Bacteria</taxon>
        <taxon>Pseudomonadati</taxon>
        <taxon>Pseudomonadota</taxon>
        <taxon>Gammaproteobacteria</taxon>
        <taxon>Oceanospirillales</taxon>
        <taxon>Alcanivoracaceae</taxon>
        <taxon>Alloalcanivorax</taxon>
    </lineage>
</organism>
<evidence type="ECO:0000256" key="3">
    <source>
        <dbReference type="ARBA" id="ARBA00007725"/>
    </source>
</evidence>
<dbReference type="InterPro" id="IPR030923">
    <property type="entry name" value="LptG"/>
</dbReference>
<keyword evidence="5 9" id="KW-0812">Transmembrane</keyword>
<reference evidence="10" key="1">
    <citation type="submission" date="2022-01" db="EMBL/GenBank/DDBJ databases">
        <authorList>
            <person name="Karlyshev A.V."/>
            <person name="Jaspars M."/>
        </authorList>
    </citation>
    <scope>NUCLEOTIDE SEQUENCE</scope>
    <source>
        <strain evidence="10">AGSA3-2</strain>
    </source>
</reference>
<dbReference type="GeneID" id="94688150"/>
<comment type="caution">
    <text evidence="10">The sequence shown here is derived from an EMBL/GenBank/DDBJ whole genome shotgun (WGS) entry which is preliminary data.</text>
</comment>
<evidence type="ECO:0000313" key="10">
    <source>
        <dbReference type="EMBL" id="MCE7511272.1"/>
    </source>
</evidence>
<dbReference type="NCBIfam" id="TIGR04408">
    <property type="entry name" value="LptG_lptG"/>
    <property type="match status" value="1"/>
</dbReference>
<feature type="transmembrane region" description="Helical" evidence="9">
    <location>
        <begin position="63"/>
        <end position="80"/>
    </location>
</feature>
<dbReference type="AlphaFoldDB" id="A0A9Q3WAE1"/>
<keyword evidence="4" id="KW-1003">Cell membrane</keyword>